<dbReference type="InterPro" id="IPR027417">
    <property type="entry name" value="P-loop_NTPase"/>
</dbReference>
<sequence>MADAASGPEAGENTREKLETESIGIIRPFIKQANHLRYLFDDADVAMPKIGIVEKFQGQERDIILISGVRSSKEHIFDDMHHGLGFIRNERSTKLAISRPRCLLMIYGNTDTLFFDPHWRMIINYCIDNDAYLGHLPATLSDPPTLAEGTVNTQDN</sequence>
<evidence type="ECO:0000259" key="3">
    <source>
        <dbReference type="Pfam" id="PF13087"/>
    </source>
</evidence>
<dbReference type="CDD" id="cd18808">
    <property type="entry name" value="SF1_C_Upf1"/>
    <property type="match status" value="1"/>
</dbReference>
<gene>
    <name evidence="5" type="primary">LOC119640198</name>
</gene>
<evidence type="ECO:0000313" key="5">
    <source>
        <dbReference type="RefSeq" id="XP_037893966.1"/>
    </source>
</evidence>
<dbReference type="Pfam" id="PF13087">
    <property type="entry name" value="AAA_12"/>
    <property type="match status" value="1"/>
</dbReference>
<dbReference type="KEGG" id="gfs:119640198"/>
<keyword evidence="5" id="KW-0547">Nucleotide-binding</keyword>
<accession>A0A9C5Z8F1</accession>
<dbReference type="Proteomes" id="UP000092443">
    <property type="component" value="Unplaced"/>
</dbReference>
<evidence type="ECO:0000313" key="4">
    <source>
        <dbReference type="Proteomes" id="UP000092443"/>
    </source>
</evidence>
<keyword evidence="5" id="KW-0067">ATP-binding</keyword>
<reference evidence="5" key="1">
    <citation type="submission" date="2025-08" db="UniProtKB">
        <authorList>
            <consortium name="RefSeq"/>
        </authorList>
    </citation>
    <scope>IDENTIFICATION</scope>
    <source>
        <tissue evidence="5">Whole body pupa</tissue>
    </source>
</reference>
<evidence type="ECO:0000256" key="2">
    <source>
        <dbReference type="ARBA" id="ARBA00022490"/>
    </source>
</evidence>
<dbReference type="InterPro" id="IPR047187">
    <property type="entry name" value="SF1_C_Upf1"/>
</dbReference>
<dbReference type="Gene3D" id="3.40.50.300">
    <property type="entry name" value="P-loop containing nucleotide triphosphate hydrolases"/>
    <property type="match status" value="1"/>
</dbReference>
<keyword evidence="5" id="KW-0347">Helicase</keyword>
<dbReference type="AlphaFoldDB" id="A0A9C5Z8F1"/>
<keyword evidence="5" id="KW-0378">Hydrolase</keyword>
<protein>
    <submittedName>
        <fullName evidence="5">Probable RNA helicase armi</fullName>
    </submittedName>
</protein>
<dbReference type="InterPro" id="IPR041679">
    <property type="entry name" value="DNA2/NAM7-like_C"/>
</dbReference>
<dbReference type="RefSeq" id="XP_037893966.1">
    <property type="nucleotide sequence ID" value="XM_038038038.1"/>
</dbReference>
<dbReference type="GO" id="GO:0005737">
    <property type="term" value="C:cytoplasm"/>
    <property type="evidence" value="ECO:0007669"/>
    <property type="project" value="UniProtKB-SubCell"/>
</dbReference>
<dbReference type="GeneID" id="119640198"/>
<organism evidence="4 5">
    <name type="scientific">Glossina fuscipes</name>
    <dbReference type="NCBI Taxonomy" id="7396"/>
    <lineage>
        <taxon>Eukaryota</taxon>
        <taxon>Metazoa</taxon>
        <taxon>Ecdysozoa</taxon>
        <taxon>Arthropoda</taxon>
        <taxon>Hexapoda</taxon>
        <taxon>Insecta</taxon>
        <taxon>Pterygota</taxon>
        <taxon>Neoptera</taxon>
        <taxon>Endopterygota</taxon>
        <taxon>Diptera</taxon>
        <taxon>Brachycera</taxon>
        <taxon>Muscomorpha</taxon>
        <taxon>Hippoboscoidea</taxon>
        <taxon>Glossinidae</taxon>
        <taxon>Glossina</taxon>
    </lineage>
</organism>
<keyword evidence="2" id="KW-0963">Cytoplasm</keyword>
<proteinExistence type="predicted"/>
<keyword evidence="4" id="KW-1185">Reference proteome</keyword>
<name>A0A9C5Z8F1_9MUSC</name>
<dbReference type="GO" id="GO:0004386">
    <property type="term" value="F:helicase activity"/>
    <property type="evidence" value="ECO:0007669"/>
    <property type="project" value="UniProtKB-KW"/>
</dbReference>
<comment type="subcellular location">
    <subcellularLocation>
        <location evidence="1">Cytoplasm</location>
    </subcellularLocation>
</comment>
<dbReference type="PANTHER" id="PTHR45418:SF5">
    <property type="entry name" value="BRCA2-INTERACTING PROTEIN-LIKE-RELATED"/>
    <property type="match status" value="1"/>
</dbReference>
<feature type="domain" description="DNA2/NAM7 helicase-like C-terminal" evidence="3">
    <location>
        <begin position="18"/>
        <end position="110"/>
    </location>
</feature>
<dbReference type="PANTHER" id="PTHR45418">
    <property type="entry name" value="CANCER/TESTIS ANTIGEN 55"/>
    <property type="match status" value="1"/>
</dbReference>
<dbReference type="SUPFAM" id="SSF52540">
    <property type="entry name" value="P-loop containing nucleoside triphosphate hydrolases"/>
    <property type="match status" value="1"/>
</dbReference>
<evidence type="ECO:0000256" key="1">
    <source>
        <dbReference type="ARBA" id="ARBA00004496"/>
    </source>
</evidence>